<evidence type="ECO:0000313" key="8">
    <source>
        <dbReference type="EMBL" id="WAR25996.1"/>
    </source>
</evidence>
<comment type="similarity">
    <text evidence="2">Belongs to the ninjurin family.</text>
</comment>
<dbReference type="PANTHER" id="PTHR12316">
    <property type="entry name" value="NINJURIN-RELATED"/>
    <property type="match status" value="1"/>
</dbReference>
<dbReference type="Proteomes" id="UP001164746">
    <property type="component" value="Chromosome 14"/>
</dbReference>
<name>A0ABY7FYU7_MYAAR</name>
<evidence type="ECO:0000256" key="3">
    <source>
        <dbReference type="ARBA" id="ARBA00022692"/>
    </source>
</evidence>
<evidence type="ECO:0000256" key="1">
    <source>
        <dbReference type="ARBA" id="ARBA00004141"/>
    </source>
</evidence>
<gene>
    <name evidence="8" type="ORF">MAR_011700</name>
</gene>
<keyword evidence="9" id="KW-1185">Reference proteome</keyword>
<organism evidence="8 9">
    <name type="scientific">Mya arenaria</name>
    <name type="common">Soft-shell clam</name>
    <dbReference type="NCBI Taxonomy" id="6604"/>
    <lineage>
        <taxon>Eukaryota</taxon>
        <taxon>Metazoa</taxon>
        <taxon>Spiralia</taxon>
        <taxon>Lophotrochozoa</taxon>
        <taxon>Mollusca</taxon>
        <taxon>Bivalvia</taxon>
        <taxon>Autobranchia</taxon>
        <taxon>Heteroconchia</taxon>
        <taxon>Euheterodonta</taxon>
        <taxon>Imparidentia</taxon>
        <taxon>Neoheterodontei</taxon>
        <taxon>Myida</taxon>
        <taxon>Myoidea</taxon>
        <taxon>Myidae</taxon>
        <taxon>Mya</taxon>
    </lineage>
</organism>
<keyword evidence="4" id="KW-0130">Cell adhesion</keyword>
<dbReference type="Pfam" id="PF04923">
    <property type="entry name" value="Ninjurin"/>
    <property type="match status" value="1"/>
</dbReference>
<accession>A0ABY7FYU7</accession>
<comment type="subcellular location">
    <subcellularLocation>
        <location evidence="1">Membrane</location>
        <topology evidence="1">Multi-pass membrane protein</topology>
    </subcellularLocation>
</comment>
<keyword evidence="5 7" id="KW-1133">Transmembrane helix</keyword>
<feature type="transmembrane region" description="Helical" evidence="7">
    <location>
        <begin position="89"/>
        <end position="109"/>
    </location>
</feature>
<dbReference type="PANTHER" id="PTHR12316:SF17">
    <property type="entry name" value="NINJURIN C, ISOFORM D"/>
    <property type="match status" value="1"/>
</dbReference>
<keyword evidence="6 7" id="KW-0472">Membrane</keyword>
<proteinExistence type="inferred from homology"/>
<evidence type="ECO:0000256" key="7">
    <source>
        <dbReference type="SAM" id="Phobius"/>
    </source>
</evidence>
<dbReference type="InterPro" id="IPR007007">
    <property type="entry name" value="Ninjurin"/>
</dbReference>
<sequence>MSGTKVESDQGGKTLAKGLLDIGLLMANASQLKSLISLGPDAEYYYPNLVLICLSIALQVVTGVMLLVLGSMEGKNLEERSTANRLNNVVVGFVFAITVINVFVAAFGIKMTEN</sequence>
<reference evidence="8" key="1">
    <citation type="submission" date="2022-11" db="EMBL/GenBank/DDBJ databases">
        <title>Centuries of genome instability and evolution in soft-shell clam transmissible cancer (bioRxiv).</title>
        <authorList>
            <person name="Hart S.F.M."/>
            <person name="Yonemitsu M.A."/>
            <person name="Giersch R.M."/>
            <person name="Beal B.F."/>
            <person name="Arriagada G."/>
            <person name="Davis B.W."/>
            <person name="Ostrander E.A."/>
            <person name="Goff S.P."/>
            <person name="Metzger M.J."/>
        </authorList>
    </citation>
    <scope>NUCLEOTIDE SEQUENCE</scope>
    <source>
        <strain evidence="8">MELC-2E11</strain>
        <tissue evidence="8">Siphon/mantle</tissue>
    </source>
</reference>
<keyword evidence="3 7" id="KW-0812">Transmembrane</keyword>
<evidence type="ECO:0000256" key="2">
    <source>
        <dbReference type="ARBA" id="ARBA00008141"/>
    </source>
</evidence>
<feature type="transmembrane region" description="Helical" evidence="7">
    <location>
        <begin position="44"/>
        <end position="69"/>
    </location>
</feature>
<evidence type="ECO:0000256" key="4">
    <source>
        <dbReference type="ARBA" id="ARBA00022889"/>
    </source>
</evidence>
<protein>
    <submittedName>
        <fullName evidence="8">NINJ1-like protein</fullName>
    </submittedName>
</protein>
<evidence type="ECO:0000313" key="9">
    <source>
        <dbReference type="Proteomes" id="UP001164746"/>
    </source>
</evidence>
<dbReference type="EMBL" id="CP111025">
    <property type="protein sequence ID" value="WAR25996.1"/>
    <property type="molecule type" value="Genomic_DNA"/>
</dbReference>
<evidence type="ECO:0000256" key="5">
    <source>
        <dbReference type="ARBA" id="ARBA00022989"/>
    </source>
</evidence>
<evidence type="ECO:0000256" key="6">
    <source>
        <dbReference type="ARBA" id="ARBA00023136"/>
    </source>
</evidence>